<reference evidence="1" key="1">
    <citation type="submission" date="2020-10" db="EMBL/GenBank/DDBJ databases">
        <authorList>
            <person name="Gilroy R."/>
        </authorList>
    </citation>
    <scope>NUCLEOTIDE SEQUENCE</scope>
    <source>
        <strain evidence="1">ChiW16-3235</strain>
    </source>
</reference>
<comment type="caution">
    <text evidence="1">The sequence shown here is derived from an EMBL/GenBank/DDBJ whole genome shotgun (WGS) entry which is preliminary data.</text>
</comment>
<accession>A0A9D1E6Z0</accession>
<evidence type="ECO:0000313" key="1">
    <source>
        <dbReference type="EMBL" id="HIR67425.1"/>
    </source>
</evidence>
<sequence>MKYRDEQKLILNVKDNLTFGSTIGEAITYLVKQFSWNRSTLRPTANFFTDIDGFNDVVFLRKFKITDESISAEKFYGGKAEVINILDSNFSVHTELFLTQNAVQKWLLDLNQRPRLLFLLKKNKISGEKNFRFEGVFQIDKTSTDTVRVYKKIAVVYSRKVPFAYKRINL</sequence>
<reference evidence="1" key="2">
    <citation type="journal article" date="2021" name="PeerJ">
        <title>Extensive microbial diversity within the chicken gut microbiome revealed by metagenomics and culture.</title>
        <authorList>
            <person name="Gilroy R."/>
            <person name="Ravi A."/>
            <person name="Getino M."/>
            <person name="Pursley I."/>
            <person name="Horton D.L."/>
            <person name="Alikhan N.F."/>
            <person name="Baker D."/>
            <person name="Gharbi K."/>
            <person name="Hall N."/>
            <person name="Watson M."/>
            <person name="Adriaenssens E.M."/>
            <person name="Foster-Nyarko E."/>
            <person name="Jarju S."/>
            <person name="Secka A."/>
            <person name="Antonio M."/>
            <person name="Oren A."/>
            <person name="Chaudhuri R.R."/>
            <person name="La Ragione R."/>
            <person name="Hildebrand F."/>
            <person name="Pallen M.J."/>
        </authorList>
    </citation>
    <scope>NUCLEOTIDE SEQUENCE</scope>
    <source>
        <strain evidence="1">ChiW16-3235</strain>
    </source>
</reference>
<dbReference type="EMBL" id="DVHK01000109">
    <property type="protein sequence ID" value="HIR67425.1"/>
    <property type="molecule type" value="Genomic_DNA"/>
</dbReference>
<name>A0A9D1E6Z0_9FIRM</name>
<proteinExistence type="predicted"/>
<dbReference type="AlphaFoldDB" id="A0A9D1E6Z0"/>
<organism evidence="1 2">
    <name type="scientific">Candidatus Coproplasma avicola</name>
    <dbReference type="NCBI Taxonomy" id="2840744"/>
    <lineage>
        <taxon>Bacteria</taxon>
        <taxon>Bacillati</taxon>
        <taxon>Bacillota</taxon>
        <taxon>Clostridia</taxon>
        <taxon>Eubacteriales</taxon>
        <taxon>Candidatus Coproplasma</taxon>
    </lineage>
</organism>
<protein>
    <submittedName>
        <fullName evidence="1">Uncharacterized protein</fullName>
    </submittedName>
</protein>
<gene>
    <name evidence="1" type="ORF">IAB94_05215</name>
</gene>
<dbReference type="Proteomes" id="UP000823913">
    <property type="component" value="Unassembled WGS sequence"/>
</dbReference>
<evidence type="ECO:0000313" key="2">
    <source>
        <dbReference type="Proteomes" id="UP000823913"/>
    </source>
</evidence>